<dbReference type="GO" id="GO:0005829">
    <property type="term" value="C:cytosol"/>
    <property type="evidence" value="ECO:0007669"/>
    <property type="project" value="TreeGrafter"/>
</dbReference>
<name>A0A9D5JYN9_9BACT</name>
<dbReference type="EMBL" id="WJJP01000532">
    <property type="protein sequence ID" value="MBD3326171.1"/>
    <property type="molecule type" value="Genomic_DNA"/>
</dbReference>
<dbReference type="Proteomes" id="UP000649604">
    <property type="component" value="Unassembled WGS sequence"/>
</dbReference>
<dbReference type="SUPFAM" id="SSF51182">
    <property type="entry name" value="RmlC-like cupins"/>
    <property type="match status" value="1"/>
</dbReference>
<dbReference type="InterPro" id="IPR000888">
    <property type="entry name" value="RmlC-like"/>
</dbReference>
<reference evidence="3" key="1">
    <citation type="submission" date="2019-11" db="EMBL/GenBank/DDBJ databases">
        <title>Microbial mats filling the niche in hypersaline microbial mats.</title>
        <authorList>
            <person name="Wong H.L."/>
            <person name="Macleod F.I."/>
            <person name="White R.A. III"/>
            <person name="Burns B.P."/>
        </authorList>
    </citation>
    <scope>NUCLEOTIDE SEQUENCE</scope>
    <source>
        <strain evidence="3">Rbin_158</strain>
    </source>
</reference>
<dbReference type="AlphaFoldDB" id="A0A9D5JYN9"/>
<feature type="active site" description="Proton donor" evidence="1">
    <location>
        <position position="141"/>
    </location>
</feature>
<dbReference type="GO" id="GO:0008830">
    <property type="term" value="F:dTDP-4-dehydrorhamnose 3,5-epimerase activity"/>
    <property type="evidence" value="ECO:0007669"/>
    <property type="project" value="InterPro"/>
</dbReference>
<evidence type="ECO:0000256" key="1">
    <source>
        <dbReference type="PIRSR" id="PIRSR600888-1"/>
    </source>
</evidence>
<dbReference type="Pfam" id="PF00908">
    <property type="entry name" value="dTDP_sugar_isom"/>
    <property type="match status" value="1"/>
</dbReference>
<dbReference type="InterPro" id="IPR014710">
    <property type="entry name" value="RmlC-like_jellyroll"/>
</dbReference>
<comment type="caution">
    <text evidence="3">The sequence shown here is derived from an EMBL/GenBank/DDBJ whole genome shotgun (WGS) entry which is preliminary data.</text>
</comment>
<organism evidence="3 4">
    <name type="scientific">candidate division KSB3 bacterium</name>
    <dbReference type="NCBI Taxonomy" id="2044937"/>
    <lineage>
        <taxon>Bacteria</taxon>
        <taxon>candidate division KSB3</taxon>
    </lineage>
</organism>
<gene>
    <name evidence="3" type="ORF">GF339_16410</name>
</gene>
<dbReference type="PANTHER" id="PTHR21047">
    <property type="entry name" value="DTDP-6-DEOXY-D-GLUCOSE-3,5 EPIMERASE"/>
    <property type="match status" value="1"/>
</dbReference>
<proteinExistence type="predicted"/>
<evidence type="ECO:0000313" key="4">
    <source>
        <dbReference type="Proteomes" id="UP000649604"/>
    </source>
</evidence>
<dbReference type="InterPro" id="IPR011051">
    <property type="entry name" value="RmlC_Cupin_sf"/>
</dbReference>
<evidence type="ECO:0008006" key="5">
    <source>
        <dbReference type="Google" id="ProtNLM"/>
    </source>
</evidence>
<feature type="active site" description="Proton acceptor" evidence="1">
    <location>
        <position position="69"/>
    </location>
</feature>
<dbReference type="PANTHER" id="PTHR21047:SF2">
    <property type="entry name" value="THYMIDINE DIPHOSPHO-4-KETO-RHAMNOSE 3,5-EPIMERASE"/>
    <property type="match status" value="1"/>
</dbReference>
<dbReference type="GO" id="GO:0000271">
    <property type="term" value="P:polysaccharide biosynthetic process"/>
    <property type="evidence" value="ECO:0007669"/>
    <property type="project" value="TreeGrafter"/>
</dbReference>
<sequence length="218" mass="24944">MKILQINPLALPEIKVIRFARFPDHRGYFAEQYRKTDLAQHSETPFIQKIEFVQANESFSHAGTIRGLHFQWNPYMGKMVRTLTGRMVDLVLDIRKGSPTWGKIIAYDMPVSQEEAYSEWIWVPPGFAHGNFFPEASLIEYFCSGEYSPGCEAGISPLAPDIDWSLCDADLKKGFDALIATTQFIMTEKDTNGLSMAQWANDSRSEHFLYESLRKEYA</sequence>
<protein>
    <recommendedName>
        <fullName evidence="5">dTDP-4-dehydrorhamnose 3,5-epimerase</fullName>
    </recommendedName>
</protein>
<evidence type="ECO:0000256" key="2">
    <source>
        <dbReference type="PIRSR" id="PIRSR600888-3"/>
    </source>
</evidence>
<dbReference type="Gene3D" id="2.60.120.10">
    <property type="entry name" value="Jelly Rolls"/>
    <property type="match status" value="1"/>
</dbReference>
<evidence type="ECO:0000313" key="3">
    <source>
        <dbReference type="EMBL" id="MBD3326171.1"/>
    </source>
</evidence>
<feature type="site" description="Participates in a stacking interaction with the thymidine ring of dTDP-4-oxo-6-deoxyglucose" evidence="2">
    <location>
        <position position="147"/>
    </location>
</feature>
<accession>A0A9D5JYN9</accession>